<dbReference type="AlphaFoldDB" id="A0A024GLY7"/>
<feature type="compositionally biased region" description="Basic and acidic residues" evidence="1">
    <location>
        <begin position="284"/>
        <end position="294"/>
    </location>
</feature>
<gene>
    <name evidence="3" type="ORF">BN9_083540</name>
</gene>
<evidence type="ECO:0000256" key="2">
    <source>
        <dbReference type="SAM" id="SignalP"/>
    </source>
</evidence>
<organism evidence="3 4">
    <name type="scientific">Albugo candida</name>
    <dbReference type="NCBI Taxonomy" id="65357"/>
    <lineage>
        <taxon>Eukaryota</taxon>
        <taxon>Sar</taxon>
        <taxon>Stramenopiles</taxon>
        <taxon>Oomycota</taxon>
        <taxon>Peronosporomycetes</taxon>
        <taxon>Albuginales</taxon>
        <taxon>Albuginaceae</taxon>
        <taxon>Albugo</taxon>
    </lineage>
</organism>
<feature type="signal peptide" evidence="2">
    <location>
        <begin position="1"/>
        <end position="18"/>
    </location>
</feature>
<comment type="caution">
    <text evidence="3">The sequence shown here is derived from an EMBL/GenBank/DDBJ whole genome shotgun (WGS) entry which is preliminary data.</text>
</comment>
<feature type="chain" id="PRO_5001529563" evidence="2">
    <location>
        <begin position="19"/>
        <end position="309"/>
    </location>
</feature>
<dbReference type="EMBL" id="CAIX01000166">
    <property type="protein sequence ID" value="CCI47347.1"/>
    <property type="molecule type" value="Genomic_DNA"/>
</dbReference>
<proteinExistence type="predicted"/>
<dbReference type="InParanoid" id="A0A024GLY7"/>
<protein>
    <submittedName>
        <fullName evidence="3">Uncharacterized protein</fullName>
    </submittedName>
</protein>
<evidence type="ECO:0000313" key="4">
    <source>
        <dbReference type="Proteomes" id="UP000053237"/>
    </source>
</evidence>
<feature type="region of interest" description="Disordered" evidence="1">
    <location>
        <begin position="275"/>
        <end position="297"/>
    </location>
</feature>
<accession>A0A024GLY7</accession>
<feature type="region of interest" description="Disordered" evidence="1">
    <location>
        <begin position="199"/>
        <end position="243"/>
    </location>
</feature>
<dbReference type="Proteomes" id="UP000053237">
    <property type="component" value="Unassembled WGS sequence"/>
</dbReference>
<sequence>MLLLALIIQRCQIKMAAAVAMVPREATTLASSLHPNHEQKEELKSPHQCTAKVVEMTGSAECLTKLAPKKRWILLWRQQEQGRKVHAISNQVKVQSPHTDNSIKACSSNASIITPSVDNIFVPRSHKQEELSKEIPKVAACATSEANEQAGFKANDTEKIGVEVFEPARIVRVEKAEVTEDLSVVSLTISERMRLERKKNRKSNWDVGAPENGNADPGSTFYPAYMKHSPHADTNHERYSRSHCRSFTSTYRRRTDLAFRPRSFHEKHCRDEFRFSRSRSRSRNRNEHTYRGHDNFSNQCRLNLSHQSL</sequence>
<evidence type="ECO:0000313" key="3">
    <source>
        <dbReference type="EMBL" id="CCI47347.1"/>
    </source>
</evidence>
<evidence type="ECO:0000256" key="1">
    <source>
        <dbReference type="SAM" id="MobiDB-lite"/>
    </source>
</evidence>
<reference evidence="3 4" key="1">
    <citation type="submission" date="2012-05" db="EMBL/GenBank/DDBJ databases">
        <title>Recombination and specialization in a pathogen metapopulation.</title>
        <authorList>
            <person name="Gardiner A."/>
            <person name="Kemen E."/>
            <person name="Schultz-Larsen T."/>
            <person name="MacLean D."/>
            <person name="Van Oosterhout C."/>
            <person name="Jones J.D.G."/>
        </authorList>
    </citation>
    <scope>NUCLEOTIDE SEQUENCE [LARGE SCALE GENOMIC DNA]</scope>
    <source>
        <strain evidence="3 4">Ac Nc2</strain>
    </source>
</reference>
<name>A0A024GLY7_9STRA</name>
<feature type="compositionally biased region" description="Basic and acidic residues" evidence="1">
    <location>
        <begin position="230"/>
        <end position="240"/>
    </location>
</feature>
<keyword evidence="2" id="KW-0732">Signal</keyword>
<keyword evidence="4" id="KW-1185">Reference proteome</keyword>